<accession>A0A814NSQ8</accession>
<protein>
    <submittedName>
        <fullName evidence="1">Uncharacterized protein</fullName>
    </submittedName>
</protein>
<dbReference type="EMBL" id="CAJNOE010000255">
    <property type="protein sequence ID" value="CAF1094440.1"/>
    <property type="molecule type" value="Genomic_DNA"/>
</dbReference>
<evidence type="ECO:0000313" key="2">
    <source>
        <dbReference type="EMBL" id="CAF4056817.1"/>
    </source>
</evidence>
<organism evidence="1 3">
    <name type="scientific">Adineta steineri</name>
    <dbReference type="NCBI Taxonomy" id="433720"/>
    <lineage>
        <taxon>Eukaryota</taxon>
        <taxon>Metazoa</taxon>
        <taxon>Spiralia</taxon>
        <taxon>Gnathifera</taxon>
        <taxon>Rotifera</taxon>
        <taxon>Eurotatoria</taxon>
        <taxon>Bdelloidea</taxon>
        <taxon>Adinetida</taxon>
        <taxon>Adinetidae</taxon>
        <taxon>Adineta</taxon>
    </lineage>
</organism>
<dbReference type="Proteomes" id="UP000663868">
    <property type="component" value="Unassembled WGS sequence"/>
</dbReference>
<dbReference type="AlphaFoldDB" id="A0A814NSQ8"/>
<dbReference type="EMBL" id="CAJOBB010003749">
    <property type="protein sequence ID" value="CAF4056817.1"/>
    <property type="molecule type" value="Genomic_DNA"/>
</dbReference>
<proteinExistence type="predicted"/>
<name>A0A814NSQ8_9BILA</name>
<sequence length="261" mass="29982">MLYYHVAFFMLFIIYNQNIHQLNSVRCAKNCWFGPVAPGSQHPFPEPCNTIDIDPITTECTATIAIKLSDNSLLGVLDTKPRTSNMSAKMEIFLEFNRHSTISMINYTCTTADHCDRDFVLESIGTSKWTQLNETKTRAKITSLLIDPTFSKKNFTCAHNITCEAPYDNCQADLMIKTFTSKSNITEFSNNYKCIINHLTAIGIFYYFNAPSNEYNTVTEVMCNKNDCNQREIVEQAYNIIQNEYMLPLNYSQFIPKINRL</sequence>
<evidence type="ECO:0000313" key="3">
    <source>
        <dbReference type="Proteomes" id="UP000663860"/>
    </source>
</evidence>
<comment type="caution">
    <text evidence="1">The sequence shown here is derived from an EMBL/GenBank/DDBJ whole genome shotgun (WGS) entry which is preliminary data.</text>
</comment>
<evidence type="ECO:0000313" key="1">
    <source>
        <dbReference type="EMBL" id="CAF1094440.1"/>
    </source>
</evidence>
<reference evidence="1" key="1">
    <citation type="submission" date="2021-02" db="EMBL/GenBank/DDBJ databases">
        <authorList>
            <person name="Nowell W R."/>
        </authorList>
    </citation>
    <scope>NUCLEOTIDE SEQUENCE</scope>
</reference>
<gene>
    <name evidence="1" type="ORF">IZO911_LOCUS22682</name>
    <name evidence="2" type="ORF">KXQ929_LOCUS31886</name>
</gene>
<dbReference type="Proteomes" id="UP000663860">
    <property type="component" value="Unassembled WGS sequence"/>
</dbReference>